<evidence type="ECO:0000256" key="4">
    <source>
        <dbReference type="ARBA" id="ARBA00022989"/>
    </source>
</evidence>
<dbReference type="EMBL" id="SNZP01000005">
    <property type="protein sequence ID" value="TDR80183.1"/>
    <property type="molecule type" value="Genomic_DNA"/>
</dbReference>
<accession>A0A4R7B6U0</accession>
<dbReference type="AlphaFoldDB" id="A0A4R7B6U0"/>
<proteinExistence type="predicted"/>
<feature type="transmembrane region" description="Helical" evidence="6">
    <location>
        <begin position="23"/>
        <end position="44"/>
    </location>
</feature>
<keyword evidence="3 6" id="KW-0812">Transmembrane</keyword>
<dbReference type="Proteomes" id="UP000295611">
    <property type="component" value="Unassembled WGS sequence"/>
</dbReference>
<feature type="transmembrane region" description="Helical" evidence="6">
    <location>
        <begin position="385"/>
        <end position="406"/>
    </location>
</feature>
<protein>
    <submittedName>
        <fullName evidence="7">O-antigen/teichoic acid export membrane protein</fullName>
    </submittedName>
</protein>
<gene>
    <name evidence="7" type="ORF">DFP86_10537</name>
</gene>
<feature type="transmembrane region" description="Helical" evidence="6">
    <location>
        <begin position="94"/>
        <end position="116"/>
    </location>
</feature>
<comment type="subcellular location">
    <subcellularLocation>
        <location evidence="1">Cell membrane</location>
        <topology evidence="1">Multi-pass membrane protein</topology>
    </subcellularLocation>
</comment>
<reference evidence="7 8" key="1">
    <citation type="submission" date="2019-03" db="EMBL/GenBank/DDBJ databases">
        <title>Genomic Encyclopedia of Type Strains, Phase III (KMG-III): the genomes of soil and plant-associated and newly described type strains.</title>
        <authorList>
            <person name="Whitman W."/>
        </authorList>
    </citation>
    <scope>NUCLEOTIDE SEQUENCE [LARGE SCALE GENOMIC DNA]</scope>
    <source>
        <strain evidence="7 8">CECT 8976</strain>
    </source>
</reference>
<dbReference type="InterPro" id="IPR050833">
    <property type="entry name" value="Poly_Biosynth_Transport"/>
</dbReference>
<feature type="transmembrane region" description="Helical" evidence="6">
    <location>
        <begin position="56"/>
        <end position="74"/>
    </location>
</feature>
<feature type="transmembrane region" description="Helical" evidence="6">
    <location>
        <begin position="318"/>
        <end position="345"/>
    </location>
</feature>
<evidence type="ECO:0000313" key="7">
    <source>
        <dbReference type="EMBL" id="TDR80183.1"/>
    </source>
</evidence>
<evidence type="ECO:0000256" key="5">
    <source>
        <dbReference type="ARBA" id="ARBA00023136"/>
    </source>
</evidence>
<keyword evidence="4 6" id="KW-1133">Transmembrane helix</keyword>
<organism evidence="7 8">
    <name type="scientific">Paludibacterium purpuratum</name>
    <dbReference type="NCBI Taxonomy" id="1144873"/>
    <lineage>
        <taxon>Bacteria</taxon>
        <taxon>Pseudomonadati</taxon>
        <taxon>Pseudomonadota</taxon>
        <taxon>Betaproteobacteria</taxon>
        <taxon>Neisseriales</taxon>
        <taxon>Chromobacteriaceae</taxon>
        <taxon>Paludibacterium</taxon>
    </lineage>
</organism>
<evidence type="ECO:0000256" key="6">
    <source>
        <dbReference type="SAM" id="Phobius"/>
    </source>
</evidence>
<evidence type="ECO:0000256" key="2">
    <source>
        <dbReference type="ARBA" id="ARBA00022475"/>
    </source>
</evidence>
<evidence type="ECO:0000256" key="3">
    <source>
        <dbReference type="ARBA" id="ARBA00022692"/>
    </source>
</evidence>
<feature type="transmembrane region" description="Helical" evidence="6">
    <location>
        <begin position="412"/>
        <end position="432"/>
    </location>
</feature>
<dbReference type="PANTHER" id="PTHR30250:SF28">
    <property type="entry name" value="POLYSACCHARIDE BIOSYNTHESIS PROTEIN"/>
    <property type="match status" value="1"/>
</dbReference>
<sequence>MPLANLRPSALAASYQRFVRSGFVRHIVTLATGAALAQIVPLLAQPILTRLYTPHAFGVLSLYVALMSNLAVLATARYELAIVLPAEERRASNLMALSMCFATALAVLVLVAQLLGVNHWLLKLMGDAGSEHDIALWLYLLPLSLWLAGMMQAWTNWNNRHSRYRANASGRMSQSLGMSVTQLAGGMLHAGPGGLILGQFAGQVSSLLAQAREDFKRRFAWRHEVDRASMKQVACDYSEFPKVNTPHAFVTALQDSLTLSLLGALSGTATVGFYGMMMRLLKLPAALIGQAVAQVAYRELAEARNAGRPLRPIIKRMAFALGGMALVPFLVIQLAGEPLFGLVLGQTWRTAGRYAEAMSPFILFHFIASPLAMVPLVIERQRTAFLLSLVQTALFVGALWSGFHLWDDPVRAFRLVSWVMVGYFIFYFTWLYHAANK</sequence>
<evidence type="ECO:0000256" key="1">
    <source>
        <dbReference type="ARBA" id="ARBA00004651"/>
    </source>
</evidence>
<feature type="transmembrane region" description="Helical" evidence="6">
    <location>
        <begin position="357"/>
        <end position="378"/>
    </location>
</feature>
<name>A0A4R7B6U0_9NEIS</name>
<feature type="transmembrane region" description="Helical" evidence="6">
    <location>
        <begin position="136"/>
        <end position="155"/>
    </location>
</feature>
<dbReference type="Pfam" id="PF13440">
    <property type="entry name" value="Polysacc_synt_3"/>
    <property type="match status" value="1"/>
</dbReference>
<keyword evidence="5 6" id="KW-0472">Membrane</keyword>
<keyword evidence="8" id="KW-1185">Reference proteome</keyword>
<evidence type="ECO:0000313" key="8">
    <source>
        <dbReference type="Proteomes" id="UP000295611"/>
    </source>
</evidence>
<dbReference type="GO" id="GO:0005886">
    <property type="term" value="C:plasma membrane"/>
    <property type="evidence" value="ECO:0007669"/>
    <property type="project" value="UniProtKB-SubCell"/>
</dbReference>
<dbReference type="PANTHER" id="PTHR30250">
    <property type="entry name" value="PST FAMILY PREDICTED COLANIC ACID TRANSPORTER"/>
    <property type="match status" value="1"/>
</dbReference>
<keyword evidence="2" id="KW-1003">Cell membrane</keyword>
<comment type="caution">
    <text evidence="7">The sequence shown here is derived from an EMBL/GenBank/DDBJ whole genome shotgun (WGS) entry which is preliminary data.</text>
</comment>